<protein>
    <recommendedName>
        <fullName evidence="3">N-acetylglucosaminyltransferase</fullName>
    </recommendedName>
    <alternativeName>
        <fullName evidence="8">Nodulation protein C</fullName>
    </alternativeName>
</protein>
<dbReference type="Pfam" id="PF00535">
    <property type="entry name" value="Glycos_transf_2"/>
    <property type="match status" value="1"/>
</dbReference>
<keyword evidence="5" id="KW-0328">Glycosyltransferase</keyword>
<dbReference type="GO" id="GO:0030213">
    <property type="term" value="P:hyaluronan biosynthetic process"/>
    <property type="evidence" value="ECO:0007669"/>
    <property type="project" value="TreeGrafter"/>
</dbReference>
<dbReference type="SUPFAM" id="SSF53448">
    <property type="entry name" value="Nucleotide-diphospho-sugar transferases"/>
    <property type="match status" value="1"/>
</dbReference>
<evidence type="ECO:0000256" key="7">
    <source>
        <dbReference type="ARBA" id="ARBA00023136"/>
    </source>
</evidence>
<evidence type="ECO:0000256" key="6">
    <source>
        <dbReference type="ARBA" id="ARBA00022679"/>
    </source>
</evidence>
<gene>
    <name evidence="11" type="ORF">ENW48_09180</name>
</gene>
<dbReference type="PANTHER" id="PTHR22913">
    <property type="entry name" value="HYALURONAN SYNTHASE"/>
    <property type="match status" value="1"/>
</dbReference>
<comment type="subcellular location">
    <subcellularLocation>
        <location evidence="1">Cell membrane</location>
    </subcellularLocation>
</comment>
<dbReference type="PANTHER" id="PTHR22913:SF12">
    <property type="entry name" value="MANNURONAN SYNTHASE"/>
    <property type="match status" value="1"/>
</dbReference>
<evidence type="ECO:0000256" key="4">
    <source>
        <dbReference type="ARBA" id="ARBA00022475"/>
    </source>
</evidence>
<dbReference type="Gene3D" id="3.90.550.10">
    <property type="entry name" value="Spore Coat Polysaccharide Biosynthesis Protein SpsA, Chain A"/>
    <property type="match status" value="1"/>
</dbReference>
<name>A0A7C5ENG1_9BACT</name>
<feature type="transmembrane region" description="Helical" evidence="9">
    <location>
        <begin position="66"/>
        <end position="88"/>
    </location>
</feature>
<sequence>MRSISDSLPWMPGKWASKEEQRLQTLDLILKILVPAFLFVCFIAALKLGSFSGYLELLSRQSYGTPLMAVGASFTLVVLLFQILRTFLWWRYKPYPMPSGPLPKVTVVIPAYNEGAMVEKALYSAAASDYPQDRLEIICIDDGSQDDTWFYIDRARKQFPHLIKAIRFPKNRGKKEGLAAGFAQGEGEFFVTMDSDSVIAPDTIKQIIAPMLHDPRVGAVAGNVKVYNRFRSLLARMLAVRFVLAFDFLRASQSVYGFVTCTPGALSAYRRSAVLPVLQEWRSQTFLGAPATIGEDRALTNLVVRQGYYSVYQRTAVVHTVVPETYRGLCRMYLRWDRANFRESWVQLTFLFTKYRERDRLLPILDFFVTQLEFPLTYLFLGLLIISFVNYPVLMVKFFAGLGILTLMYMYYYIHQERDGEFIYGILYSYFAFLALNWVQPYAFLTLKNDRWLTR</sequence>
<dbReference type="AlphaFoldDB" id="A0A7C5ENG1"/>
<feature type="transmembrane region" description="Helical" evidence="9">
    <location>
        <begin position="394"/>
        <end position="414"/>
    </location>
</feature>
<keyword evidence="4" id="KW-1003">Cell membrane</keyword>
<evidence type="ECO:0000256" key="1">
    <source>
        <dbReference type="ARBA" id="ARBA00004236"/>
    </source>
</evidence>
<evidence type="ECO:0000313" key="11">
    <source>
        <dbReference type="EMBL" id="HGZ12379.1"/>
    </source>
</evidence>
<feature type="transmembrane region" description="Helical" evidence="9">
    <location>
        <begin position="364"/>
        <end position="388"/>
    </location>
</feature>
<dbReference type="InterPro" id="IPR029044">
    <property type="entry name" value="Nucleotide-diphossugar_trans"/>
</dbReference>
<evidence type="ECO:0000256" key="2">
    <source>
        <dbReference type="ARBA" id="ARBA00006782"/>
    </source>
</evidence>
<evidence type="ECO:0000259" key="10">
    <source>
        <dbReference type="Pfam" id="PF00535"/>
    </source>
</evidence>
<organism evidence="11">
    <name type="scientific">Desulfobacca acetoxidans</name>
    <dbReference type="NCBI Taxonomy" id="60893"/>
    <lineage>
        <taxon>Bacteria</taxon>
        <taxon>Pseudomonadati</taxon>
        <taxon>Thermodesulfobacteriota</taxon>
        <taxon>Desulfobaccia</taxon>
        <taxon>Desulfobaccales</taxon>
        <taxon>Desulfobaccaceae</taxon>
        <taxon>Desulfobacca</taxon>
    </lineage>
</organism>
<dbReference type="CDD" id="cd06423">
    <property type="entry name" value="CESA_like"/>
    <property type="match status" value="1"/>
</dbReference>
<evidence type="ECO:0000256" key="8">
    <source>
        <dbReference type="ARBA" id="ARBA00032978"/>
    </source>
</evidence>
<accession>A0A7C5ENG1</accession>
<dbReference type="GO" id="GO:0005886">
    <property type="term" value="C:plasma membrane"/>
    <property type="evidence" value="ECO:0007669"/>
    <property type="project" value="UniProtKB-SubCell"/>
</dbReference>
<comment type="similarity">
    <text evidence="2">Belongs to the NodC/HAS family.</text>
</comment>
<keyword evidence="9" id="KW-1133">Transmembrane helix</keyword>
<feature type="domain" description="Glycosyltransferase 2-like" evidence="10">
    <location>
        <begin position="106"/>
        <end position="274"/>
    </location>
</feature>
<keyword evidence="6 11" id="KW-0808">Transferase</keyword>
<keyword evidence="7 9" id="KW-0472">Membrane</keyword>
<evidence type="ECO:0000256" key="9">
    <source>
        <dbReference type="SAM" id="Phobius"/>
    </source>
</evidence>
<dbReference type="GO" id="GO:0050501">
    <property type="term" value="F:hyaluronan synthase activity"/>
    <property type="evidence" value="ECO:0007669"/>
    <property type="project" value="TreeGrafter"/>
</dbReference>
<evidence type="ECO:0000256" key="5">
    <source>
        <dbReference type="ARBA" id="ARBA00022676"/>
    </source>
</evidence>
<feature type="transmembrane region" description="Helical" evidence="9">
    <location>
        <begin position="426"/>
        <end position="445"/>
    </location>
</feature>
<dbReference type="GO" id="GO:0085029">
    <property type="term" value="P:extracellular matrix assembly"/>
    <property type="evidence" value="ECO:0007669"/>
    <property type="project" value="TreeGrafter"/>
</dbReference>
<evidence type="ECO:0000256" key="3">
    <source>
        <dbReference type="ARBA" id="ARBA00016636"/>
    </source>
</evidence>
<comment type="caution">
    <text evidence="11">The sequence shown here is derived from an EMBL/GenBank/DDBJ whole genome shotgun (WGS) entry which is preliminary data.</text>
</comment>
<dbReference type="EMBL" id="DTKJ01000060">
    <property type="protein sequence ID" value="HGZ12379.1"/>
    <property type="molecule type" value="Genomic_DNA"/>
</dbReference>
<keyword evidence="9" id="KW-0812">Transmembrane</keyword>
<feature type="transmembrane region" description="Helical" evidence="9">
    <location>
        <begin position="28"/>
        <end position="46"/>
    </location>
</feature>
<proteinExistence type="inferred from homology"/>
<reference evidence="11" key="1">
    <citation type="journal article" date="2020" name="mSystems">
        <title>Genome- and Community-Level Interaction Insights into Carbon Utilization and Element Cycling Functions of Hydrothermarchaeota in Hydrothermal Sediment.</title>
        <authorList>
            <person name="Zhou Z."/>
            <person name="Liu Y."/>
            <person name="Xu W."/>
            <person name="Pan J."/>
            <person name="Luo Z.H."/>
            <person name="Li M."/>
        </authorList>
    </citation>
    <scope>NUCLEOTIDE SEQUENCE [LARGE SCALE GENOMIC DNA]</scope>
    <source>
        <strain evidence="11">SpSt-853</strain>
    </source>
</reference>
<dbReference type="InterPro" id="IPR001173">
    <property type="entry name" value="Glyco_trans_2-like"/>
</dbReference>